<dbReference type="GO" id="GO:0015288">
    <property type="term" value="F:porin activity"/>
    <property type="evidence" value="ECO:0007669"/>
    <property type="project" value="InterPro"/>
</dbReference>
<dbReference type="GO" id="GO:0008643">
    <property type="term" value="P:carbohydrate transport"/>
    <property type="evidence" value="ECO:0007669"/>
    <property type="project" value="InterPro"/>
</dbReference>
<proteinExistence type="predicted"/>
<evidence type="ECO:0000313" key="1">
    <source>
        <dbReference type="EMBL" id="KMQ81777.1"/>
    </source>
</evidence>
<dbReference type="PaxDb" id="67767-A0A0J7JUD4"/>
<comment type="caution">
    <text evidence="1">The sequence shown here is derived from an EMBL/GenBank/DDBJ whole genome shotgun (WGS) entry which is preliminary data.</text>
</comment>
<dbReference type="EMBL" id="LBMM01031761">
    <property type="protein sequence ID" value="KMQ81777.1"/>
    <property type="molecule type" value="Genomic_DNA"/>
</dbReference>
<dbReference type="Pfam" id="PF04966">
    <property type="entry name" value="OprB"/>
    <property type="match status" value="1"/>
</dbReference>
<protein>
    <submittedName>
        <fullName evidence="1">Carbohydrate-selective porin</fullName>
    </submittedName>
</protein>
<dbReference type="PANTHER" id="PTHR37944:SF1">
    <property type="entry name" value="PORIN B"/>
    <property type="match status" value="1"/>
</dbReference>
<gene>
    <name evidence="1" type="ORF">RF55_25233</name>
</gene>
<evidence type="ECO:0000313" key="2">
    <source>
        <dbReference type="Proteomes" id="UP000036403"/>
    </source>
</evidence>
<dbReference type="InterPro" id="IPR052932">
    <property type="entry name" value="OprB_Porin"/>
</dbReference>
<name>A0A0J7JUD4_LASNI</name>
<reference evidence="1 2" key="1">
    <citation type="submission" date="2015-04" db="EMBL/GenBank/DDBJ databases">
        <title>Lasius niger genome sequencing.</title>
        <authorList>
            <person name="Konorov E.A."/>
            <person name="Nikitin M.A."/>
            <person name="Kirill M.V."/>
            <person name="Chang P."/>
        </authorList>
    </citation>
    <scope>NUCLEOTIDE SEQUENCE [LARGE SCALE GENOMIC DNA]</scope>
    <source>
        <tissue evidence="1">Whole</tissue>
    </source>
</reference>
<dbReference type="InterPro" id="IPR007049">
    <property type="entry name" value="Carb-sel_porin_OprB"/>
</dbReference>
<accession>A0A0J7JUD4</accession>
<dbReference type="GO" id="GO:0016020">
    <property type="term" value="C:membrane"/>
    <property type="evidence" value="ECO:0007669"/>
    <property type="project" value="InterPro"/>
</dbReference>
<dbReference type="InterPro" id="IPR038673">
    <property type="entry name" value="OprB_sf"/>
</dbReference>
<dbReference type="PANTHER" id="PTHR37944">
    <property type="entry name" value="PORIN B"/>
    <property type="match status" value="1"/>
</dbReference>
<organism evidence="1 2">
    <name type="scientific">Lasius niger</name>
    <name type="common">Black garden ant</name>
    <dbReference type="NCBI Taxonomy" id="67767"/>
    <lineage>
        <taxon>Eukaryota</taxon>
        <taxon>Metazoa</taxon>
        <taxon>Ecdysozoa</taxon>
        <taxon>Arthropoda</taxon>
        <taxon>Hexapoda</taxon>
        <taxon>Insecta</taxon>
        <taxon>Pterygota</taxon>
        <taxon>Neoptera</taxon>
        <taxon>Endopterygota</taxon>
        <taxon>Hymenoptera</taxon>
        <taxon>Apocrita</taxon>
        <taxon>Aculeata</taxon>
        <taxon>Formicoidea</taxon>
        <taxon>Formicidae</taxon>
        <taxon>Formicinae</taxon>
        <taxon>Lasius</taxon>
        <taxon>Lasius</taxon>
    </lineage>
</organism>
<dbReference type="Gene3D" id="2.40.160.180">
    <property type="entry name" value="Carbohydrate-selective porin OprB"/>
    <property type="match status" value="1"/>
</dbReference>
<sequence>MIAHWYGAGLSYRGFFNRDQDTLSLAYAQANMDKHRLDTLPYAERENPPFALAEKVFEITYRAHLTPWLVVAPDVQYLIDPGVYSFQPHPNALLFGLQTQISL</sequence>
<dbReference type="AlphaFoldDB" id="A0A0J7JUD4"/>
<dbReference type="Proteomes" id="UP000036403">
    <property type="component" value="Unassembled WGS sequence"/>
</dbReference>
<keyword evidence="2" id="KW-1185">Reference proteome</keyword>